<evidence type="ECO:0000313" key="2">
    <source>
        <dbReference type="EnsemblPlants" id="ONIVA07G24270.3"/>
    </source>
</evidence>
<dbReference type="Proteomes" id="UP000006591">
    <property type="component" value="Chromosome 7"/>
</dbReference>
<feature type="compositionally biased region" description="Basic and acidic residues" evidence="1">
    <location>
        <begin position="137"/>
        <end position="146"/>
    </location>
</feature>
<evidence type="ECO:0000256" key="1">
    <source>
        <dbReference type="SAM" id="MobiDB-lite"/>
    </source>
</evidence>
<reference evidence="2" key="1">
    <citation type="submission" date="2015-04" db="UniProtKB">
        <authorList>
            <consortium name="EnsemblPlants"/>
        </authorList>
    </citation>
    <scope>IDENTIFICATION</scope>
    <source>
        <strain evidence="2">SL10</strain>
    </source>
</reference>
<organism evidence="2">
    <name type="scientific">Oryza nivara</name>
    <name type="common">Indian wild rice</name>
    <name type="synonym">Oryza sativa f. spontanea</name>
    <dbReference type="NCBI Taxonomy" id="4536"/>
    <lineage>
        <taxon>Eukaryota</taxon>
        <taxon>Viridiplantae</taxon>
        <taxon>Streptophyta</taxon>
        <taxon>Embryophyta</taxon>
        <taxon>Tracheophyta</taxon>
        <taxon>Spermatophyta</taxon>
        <taxon>Magnoliopsida</taxon>
        <taxon>Liliopsida</taxon>
        <taxon>Poales</taxon>
        <taxon>Poaceae</taxon>
        <taxon>BOP clade</taxon>
        <taxon>Oryzoideae</taxon>
        <taxon>Oryzeae</taxon>
        <taxon>Oryzinae</taxon>
        <taxon>Oryza</taxon>
    </lineage>
</organism>
<name>A0A0E0I4Y9_ORYNI</name>
<dbReference type="AlphaFoldDB" id="A0A0E0I4Y9"/>
<reference evidence="2" key="2">
    <citation type="submission" date="2018-04" db="EMBL/GenBank/DDBJ databases">
        <title>OnivRS2 (Oryza nivara Reference Sequence Version 2).</title>
        <authorList>
            <person name="Zhang J."/>
            <person name="Kudrna D."/>
            <person name="Lee S."/>
            <person name="Talag J."/>
            <person name="Rajasekar S."/>
            <person name="Welchert J."/>
            <person name="Hsing Y.-I."/>
            <person name="Wing R.A."/>
        </authorList>
    </citation>
    <scope>NUCLEOTIDE SEQUENCE [LARGE SCALE GENOMIC DNA]</scope>
    <source>
        <strain evidence="2">SL10</strain>
    </source>
</reference>
<accession>A0A0E0I4Y9</accession>
<sequence>MAARLPTVKEVSYELHCLRDLNNSDTTSKIGTLSGITSPMSFGDLLGSIVFRLCKGYGASGCRDIAPRVIICQTPMNTGSVSCKAMLSACRLKKRPNEIQENLTITPTYLAASRKTMVVANQKSSSGRSGGVAAEQDDGRPGEGQRPKNFLVNLSVIATK</sequence>
<dbReference type="Gramene" id="ONIVA07G24270.3">
    <property type="protein sequence ID" value="ONIVA07G24270.3"/>
    <property type="gene ID" value="ONIVA07G24270"/>
</dbReference>
<protein>
    <submittedName>
        <fullName evidence="2">Uncharacterized protein</fullName>
    </submittedName>
</protein>
<feature type="region of interest" description="Disordered" evidence="1">
    <location>
        <begin position="120"/>
        <end position="149"/>
    </location>
</feature>
<keyword evidence="3" id="KW-1185">Reference proteome</keyword>
<evidence type="ECO:0000313" key="3">
    <source>
        <dbReference type="Proteomes" id="UP000006591"/>
    </source>
</evidence>
<dbReference type="EnsemblPlants" id="ONIVA07G24270.3">
    <property type="protein sequence ID" value="ONIVA07G24270.3"/>
    <property type="gene ID" value="ONIVA07G24270"/>
</dbReference>
<proteinExistence type="predicted"/>
<dbReference type="HOGENOM" id="CLU_1858486_0_0_1"/>